<proteinExistence type="predicted"/>
<protein>
    <submittedName>
        <fullName evidence="3">Caspase family protein</fullName>
    </submittedName>
</protein>
<evidence type="ECO:0000256" key="1">
    <source>
        <dbReference type="SAM" id="SignalP"/>
    </source>
</evidence>
<dbReference type="Gene3D" id="3.40.50.1460">
    <property type="match status" value="1"/>
</dbReference>
<name>A0ABU2YCF4_9FLAO</name>
<feature type="chain" id="PRO_5045096197" evidence="1">
    <location>
        <begin position="20"/>
        <end position="1090"/>
    </location>
</feature>
<dbReference type="SUPFAM" id="SSF52129">
    <property type="entry name" value="Caspase-like"/>
    <property type="match status" value="1"/>
</dbReference>
<organism evidence="3 4">
    <name type="scientific">Patiriisocius hiemis</name>
    <dbReference type="NCBI Taxonomy" id="3075604"/>
    <lineage>
        <taxon>Bacteria</taxon>
        <taxon>Pseudomonadati</taxon>
        <taxon>Bacteroidota</taxon>
        <taxon>Flavobacteriia</taxon>
        <taxon>Flavobacteriales</taxon>
        <taxon>Flavobacteriaceae</taxon>
        <taxon>Patiriisocius</taxon>
    </lineage>
</organism>
<keyword evidence="4" id="KW-1185">Reference proteome</keyword>
<feature type="signal peptide" evidence="1">
    <location>
        <begin position="1"/>
        <end position="19"/>
    </location>
</feature>
<evidence type="ECO:0000313" key="4">
    <source>
        <dbReference type="Proteomes" id="UP001254488"/>
    </source>
</evidence>
<dbReference type="InterPro" id="IPR015943">
    <property type="entry name" value="WD40/YVTN_repeat-like_dom_sf"/>
</dbReference>
<feature type="domain" description="Peptidase C14 caspase" evidence="2">
    <location>
        <begin position="841"/>
        <end position="1076"/>
    </location>
</feature>
<evidence type="ECO:0000259" key="2">
    <source>
        <dbReference type="Pfam" id="PF00656"/>
    </source>
</evidence>
<keyword evidence="1" id="KW-0732">Signal</keyword>
<reference evidence="3 4" key="1">
    <citation type="submission" date="2023-09" db="EMBL/GenBank/DDBJ databases">
        <authorList>
            <person name="Rey-Velasco X."/>
        </authorList>
    </citation>
    <scope>NUCLEOTIDE SEQUENCE [LARGE SCALE GENOMIC DNA]</scope>
    <source>
        <strain evidence="3 4">W242</strain>
    </source>
</reference>
<dbReference type="PANTHER" id="PTHR48104:SF30">
    <property type="entry name" value="METACASPASE-1"/>
    <property type="match status" value="1"/>
</dbReference>
<evidence type="ECO:0000313" key="3">
    <source>
        <dbReference type="EMBL" id="MDT0555863.1"/>
    </source>
</evidence>
<dbReference type="Proteomes" id="UP001254488">
    <property type="component" value="Unassembled WGS sequence"/>
</dbReference>
<dbReference type="EMBL" id="JAVRHZ010000003">
    <property type="protein sequence ID" value="MDT0555863.1"/>
    <property type="molecule type" value="Genomic_DNA"/>
</dbReference>
<dbReference type="RefSeq" id="WP_311332814.1">
    <property type="nucleotide sequence ID" value="NZ_JAVRHZ010000003.1"/>
</dbReference>
<dbReference type="InterPro" id="IPR050452">
    <property type="entry name" value="Metacaspase"/>
</dbReference>
<dbReference type="InterPro" id="IPR029030">
    <property type="entry name" value="Caspase-like_dom_sf"/>
</dbReference>
<dbReference type="Gene3D" id="2.130.10.10">
    <property type="entry name" value="YVTN repeat-like/Quinoprotein amine dehydrogenase"/>
    <property type="match status" value="2"/>
</dbReference>
<gene>
    <name evidence="3" type="ORF">RM538_07605</name>
</gene>
<dbReference type="InterPro" id="IPR011600">
    <property type="entry name" value="Pept_C14_caspase"/>
</dbReference>
<accession>A0ABU2YCF4</accession>
<dbReference type="SUPFAM" id="SSF50978">
    <property type="entry name" value="WD40 repeat-like"/>
    <property type="match status" value="1"/>
</dbReference>
<dbReference type="Pfam" id="PF00656">
    <property type="entry name" value="Peptidase_C14"/>
    <property type="match status" value="1"/>
</dbReference>
<dbReference type="InterPro" id="IPR036322">
    <property type="entry name" value="WD40_repeat_dom_sf"/>
</dbReference>
<dbReference type="PANTHER" id="PTHR48104">
    <property type="entry name" value="METACASPASE-4"/>
    <property type="match status" value="1"/>
</dbReference>
<sequence length="1090" mass="122345">MKKLASLLLTLCSFLTVTAQQDFVVQSIHSQGANSVAYDENRNLLITYGYQDKTLKFWDEPSGLLYRTVDLEGYNNDFEIDKKNGKTYLLINNKVVIYENTTFKKVKEYPLGRIYALDFLETQEFSYVTLFAQDTEGKQSLYALDENTGEFLPANNIPPFTGEGEINHFEFNKDNSFIFITTDRLYSYVYSYQTQQYYEIRDYALAMLENGDIITGAYEDEGKRAVYSRINPITKAVVWKQELKIDINVESIVPTPYRTDVIINSDEKSLWVSPGTSLFVELDAKAGYIMGKIYREEQKLAGLAVGDYFYAQSGIDKPFAKFRRYENKPVLTYGHNVVSPNNIVVYYGASEADIIFSANYGEHTYSLLANPNVTRFTNYKTNYRDDYSDGRLVVDQKSNKVFSVTNTSDPIKVFKRGKPNSFKDLVNNIKEVEHFDYNKSSNILATLGKSGLRIINTEEGREVFSKVIGLDMQFADRGLALSPVNNTLAYITREMTGSSDTNEQLHYFDYVTNQELWNKKGKYSALQFIKNGSQLVAANNTTSTLELLDPQTGNVLRSFPLNFGKSTLESTISPDEKYIIFSGFEAKLYVFEIDTGKLVTSYINQAFKYSPGTFVSNEIVAISDASAIKFFNVLNNKEVLRIYIFTDGDWIAYTPEGLFDGSPSAWDKVAFVKNREVIPLESVFSSFYTPRLLHKTLFNGKVEKREDIKNLKAPPSVTITYKEGSRNLTVEDDVQSSKVITTQNQNGEITLNGNANGDRIIEMRLFQNGKLVSANTRNLIVEDDLPSGNSKSYKVKLAEGSNEFIAVAINSQGTESRPDKLTVIYKPVKSEFTPQGLQAHILVIGIDKYKNSKYDLNYAVADATSFKESVMKGVKNITSKVNIYEIKNDEAVRDNILSKLTEVASKANPQDIFVFYYAGHGVVAQEGDKDFYLVPYDVTQLYGNDGALKQKGISAKELKQIASSIPAQKQLYILDACQSAGALSTIAARGAIEEKAIAQLARSTGTHWLTASGSEQFATEFDELGHGVFTYALLEALSGKADSGDKRITVNEIKAYIESRVPEISEKYKGSPQYPSSFGFGQDFPLGIQN</sequence>
<comment type="caution">
    <text evidence="3">The sequence shown here is derived from an EMBL/GenBank/DDBJ whole genome shotgun (WGS) entry which is preliminary data.</text>
</comment>